<protein>
    <submittedName>
        <fullName evidence="1">UBA-like protein</fullName>
    </submittedName>
</protein>
<name>A0ACB7VQM4_DIOAL</name>
<organism evidence="1 2">
    <name type="scientific">Dioscorea alata</name>
    <name type="common">Purple yam</name>
    <dbReference type="NCBI Taxonomy" id="55571"/>
    <lineage>
        <taxon>Eukaryota</taxon>
        <taxon>Viridiplantae</taxon>
        <taxon>Streptophyta</taxon>
        <taxon>Embryophyta</taxon>
        <taxon>Tracheophyta</taxon>
        <taxon>Spermatophyta</taxon>
        <taxon>Magnoliopsida</taxon>
        <taxon>Liliopsida</taxon>
        <taxon>Dioscoreales</taxon>
        <taxon>Dioscoreaceae</taxon>
        <taxon>Dioscorea</taxon>
    </lineage>
</organism>
<evidence type="ECO:0000313" key="1">
    <source>
        <dbReference type="EMBL" id="KAH7676948.1"/>
    </source>
</evidence>
<accession>A0ACB7VQM4</accession>
<gene>
    <name evidence="1" type="ORF">IHE45_07G050600</name>
</gene>
<dbReference type="EMBL" id="CM037017">
    <property type="protein sequence ID" value="KAH7676948.1"/>
    <property type="molecule type" value="Genomic_DNA"/>
</dbReference>
<sequence length="681" mass="74552">MGSEDVFISLKELFPQVDHRILKAVSIEHANDVDAAVEFIVSDVLPRFSGPPKETQGIKQSSQKAGSFSQAFLGGSNANEIANQLSKPKAVAFGTHLYDSLINNCVTSLMEETTSRDLCASKPYAPSFLANFHKTFGDGGSSMHSGEGVEYEVPLISDHPSGALHCTSSLMDKRLPVGSLSNLQDGNSHYQLFSDDDQSENRDFGTNLKDDTVLQIQNSNSLHDSFQELDCLSGKATFSPSLGGSDDDQSIILENMSDELGSVACSEKDTNGSLFGSEKLTSCSADPANIQDSDRIEYKFADKDAFPSPQEANTCVLENCISSVQFVDSAIEEFNCSTGIQEFQLGNMTEKVADLPSLSDNDCQITNLSTKSSQIVSIDFLEDFIADAKTNKKVLLSAIESTIDMMKDVELEEERAKQAKVEASKAGEDILSKVEELREILKHSKEANDMHAGEVYGEKSILATESRELQSRLLGLSNERDKSFRIIKEIEETLKERLTTAKKEIAAAEQEKLEKERLAQKALSEQEQLMDAIVQESKALQQQAEENSKLREFLMERGQIVDTLQGEIAVICEDVLSLKERVDGRIPLSRSLLSRTGSLASSLSSSSSSRTSLSGRKSPSMELKDSPNPNSNPLATTTQQLLKSQELKSSTNSGKTTSGEKHGIDLDWELFECPILDLVEP</sequence>
<evidence type="ECO:0000313" key="2">
    <source>
        <dbReference type="Proteomes" id="UP000827976"/>
    </source>
</evidence>
<comment type="caution">
    <text evidence="1">The sequence shown here is derived from an EMBL/GenBank/DDBJ whole genome shotgun (WGS) entry which is preliminary data.</text>
</comment>
<proteinExistence type="predicted"/>
<reference evidence="2" key="1">
    <citation type="journal article" date="2022" name="Nat. Commun.">
        <title>Chromosome evolution and the genetic basis of agronomically important traits in greater yam.</title>
        <authorList>
            <person name="Bredeson J.V."/>
            <person name="Lyons J.B."/>
            <person name="Oniyinde I.O."/>
            <person name="Okereke N.R."/>
            <person name="Kolade O."/>
            <person name="Nnabue I."/>
            <person name="Nwadili C.O."/>
            <person name="Hribova E."/>
            <person name="Parker M."/>
            <person name="Nwogha J."/>
            <person name="Shu S."/>
            <person name="Carlson J."/>
            <person name="Kariba R."/>
            <person name="Muthemba S."/>
            <person name="Knop K."/>
            <person name="Barton G.J."/>
            <person name="Sherwood A.V."/>
            <person name="Lopez-Montes A."/>
            <person name="Asiedu R."/>
            <person name="Jamnadass R."/>
            <person name="Muchugi A."/>
            <person name="Goodstein D."/>
            <person name="Egesi C.N."/>
            <person name="Featherston J."/>
            <person name="Asfaw A."/>
            <person name="Simpson G.G."/>
            <person name="Dolezel J."/>
            <person name="Hendre P.S."/>
            <person name="Van Deynze A."/>
            <person name="Kumar P.L."/>
            <person name="Obidiegwu J.E."/>
            <person name="Bhattacharjee R."/>
            <person name="Rokhsar D.S."/>
        </authorList>
    </citation>
    <scope>NUCLEOTIDE SEQUENCE [LARGE SCALE GENOMIC DNA]</scope>
    <source>
        <strain evidence="2">cv. TDa95/00328</strain>
    </source>
</reference>
<dbReference type="Proteomes" id="UP000827976">
    <property type="component" value="Chromosome 7"/>
</dbReference>
<keyword evidence="2" id="KW-1185">Reference proteome</keyword>